<sequence>HKACASLCIRGGIPPSFWVRTKTGAEAILLMTTADGGPMPMDILPLVADPVEATGEIVQVGDLLQFRADVAAYRRV</sequence>
<dbReference type="EMBL" id="UOEH01000387">
    <property type="protein sequence ID" value="VAW03221.1"/>
    <property type="molecule type" value="Genomic_DNA"/>
</dbReference>
<feature type="non-terminal residue" evidence="1">
    <location>
        <position position="1"/>
    </location>
</feature>
<reference evidence="1" key="1">
    <citation type="submission" date="2018-06" db="EMBL/GenBank/DDBJ databases">
        <authorList>
            <person name="Zhirakovskaya E."/>
        </authorList>
    </citation>
    <scope>NUCLEOTIDE SEQUENCE</scope>
</reference>
<dbReference type="AlphaFoldDB" id="A0A3B0SAG8"/>
<accession>A0A3B0SAG8</accession>
<organism evidence="1">
    <name type="scientific">hydrothermal vent metagenome</name>
    <dbReference type="NCBI Taxonomy" id="652676"/>
    <lineage>
        <taxon>unclassified sequences</taxon>
        <taxon>metagenomes</taxon>
        <taxon>ecological metagenomes</taxon>
    </lineage>
</organism>
<name>A0A3B0SAG8_9ZZZZ</name>
<proteinExistence type="predicted"/>
<gene>
    <name evidence="1" type="ORF">MNBD_ALPHA05-920</name>
</gene>
<protein>
    <submittedName>
        <fullName evidence="1">Uncharacterized protein</fullName>
    </submittedName>
</protein>
<evidence type="ECO:0000313" key="1">
    <source>
        <dbReference type="EMBL" id="VAW03221.1"/>
    </source>
</evidence>